<evidence type="ECO:0000256" key="3">
    <source>
        <dbReference type="ARBA" id="ARBA00005119"/>
    </source>
</evidence>
<comment type="pathway">
    <text evidence="3 18">Phospholipid metabolism; CDP-diacylglycerol biosynthesis; CDP-diacylglycerol from sn-glycerol 3-phosphate: step 3/3.</text>
</comment>
<dbReference type="EC" id="2.7.7.41" evidence="6 18"/>
<comment type="subcellular location">
    <subcellularLocation>
        <location evidence="2">Cell membrane</location>
        <topology evidence="2">Multi-pass membrane protein</topology>
    </subcellularLocation>
</comment>
<evidence type="ECO:0000256" key="12">
    <source>
        <dbReference type="ARBA" id="ARBA00022695"/>
    </source>
</evidence>
<evidence type="ECO:0000256" key="6">
    <source>
        <dbReference type="ARBA" id="ARBA00012487"/>
    </source>
</evidence>
<evidence type="ECO:0000256" key="16">
    <source>
        <dbReference type="ARBA" id="ARBA00023209"/>
    </source>
</evidence>
<keyword evidence="13 19" id="KW-1133">Transmembrane helix</keyword>
<keyword evidence="8" id="KW-1003">Cell membrane</keyword>
<evidence type="ECO:0000256" key="7">
    <source>
        <dbReference type="ARBA" id="ARBA00019373"/>
    </source>
</evidence>
<name>A0A9D1CWN2_9FIRM</name>
<evidence type="ECO:0000256" key="9">
    <source>
        <dbReference type="ARBA" id="ARBA00022516"/>
    </source>
</evidence>
<proteinExistence type="inferred from homology"/>
<comment type="pathway">
    <text evidence="4">Lipid metabolism.</text>
</comment>
<evidence type="ECO:0000256" key="1">
    <source>
        <dbReference type="ARBA" id="ARBA00001698"/>
    </source>
</evidence>
<feature type="transmembrane region" description="Helical" evidence="19">
    <location>
        <begin position="78"/>
        <end position="96"/>
    </location>
</feature>
<dbReference type="GO" id="GO:0004605">
    <property type="term" value="F:phosphatidate cytidylyltransferase activity"/>
    <property type="evidence" value="ECO:0007669"/>
    <property type="project" value="UniProtKB-EC"/>
</dbReference>
<feature type="transmembrane region" description="Helical" evidence="19">
    <location>
        <begin position="212"/>
        <end position="233"/>
    </location>
</feature>
<evidence type="ECO:0000256" key="15">
    <source>
        <dbReference type="ARBA" id="ARBA00023136"/>
    </source>
</evidence>
<dbReference type="PANTHER" id="PTHR46382">
    <property type="entry name" value="PHOSPHATIDATE CYTIDYLYLTRANSFERASE"/>
    <property type="match status" value="1"/>
</dbReference>
<dbReference type="InterPro" id="IPR000374">
    <property type="entry name" value="PC_trans"/>
</dbReference>
<evidence type="ECO:0000256" key="10">
    <source>
        <dbReference type="ARBA" id="ARBA00022679"/>
    </source>
</evidence>
<evidence type="ECO:0000256" key="4">
    <source>
        <dbReference type="ARBA" id="ARBA00005189"/>
    </source>
</evidence>
<evidence type="ECO:0000256" key="17">
    <source>
        <dbReference type="ARBA" id="ARBA00023264"/>
    </source>
</evidence>
<reference evidence="20" key="1">
    <citation type="submission" date="2020-10" db="EMBL/GenBank/DDBJ databases">
        <authorList>
            <person name="Gilroy R."/>
        </authorList>
    </citation>
    <scope>NUCLEOTIDE SEQUENCE</scope>
    <source>
        <strain evidence="20">ChiSjej6B24-2974</strain>
    </source>
</reference>
<evidence type="ECO:0000256" key="18">
    <source>
        <dbReference type="RuleBase" id="RU003938"/>
    </source>
</evidence>
<dbReference type="AlphaFoldDB" id="A0A9D1CWN2"/>
<evidence type="ECO:0000256" key="19">
    <source>
        <dbReference type="SAM" id="Phobius"/>
    </source>
</evidence>
<keyword evidence="17" id="KW-1208">Phospholipid metabolism</keyword>
<keyword evidence="15 19" id="KW-0472">Membrane</keyword>
<gene>
    <name evidence="20" type="ORF">IAA52_06865</name>
</gene>
<comment type="catalytic activity">
    <reaction evidence="1 18">
        <text>a 1,2-diacyl-sn-glycero-3-phosphate + CTP + H(+) = a CDP-1,2-diacyl-sn-glycerol + diphosphate</text>
        <dbReference type="Rhea" id="RHEA:16229"/>
        <dbReference type="ChEBI" id="CHEBI:15378"/>
        <dbReference type="ChEBI" id="CHEBI:33019"/>
        <dbReference type="ChEBI" id="CHEBI:37563"/>
        <dbReference type="ChEBI" id="CHEBI:58332"/>
        <dbReference type="ChEBI" id="CHEBI:58608"/>
        <dbReference type="EC" id="2.7.7.41"/>
    </reaction>
</comment>
<feature type="transmembrane region" description="Helical" evidence="19">
    <location>
        <begin position="55"/>
        <end position="72"/>
    </location>
</feature>
<keyword evidence="11 18" id="KW-0812">Transmembrane</keyword>
<reference evidence="20" key="2">
    <citation type="journal article" date="2021" name="PeerJ">
        <title>Extensive microbial diversity within the chicken gut microbiome revealed by metagenomics and culture.</title>
        <authorList>
            <person name="Gilroy R."/>
            <person name="Ravi A."/>
            <person name="Getino M."/>
            <person name="Pursley I."/>
            <person name="Horton D.L."/>
            <person name="Alikhan N.F."/>
            <person name="Baker D."/>
            <person name="Gharbi K."/>
            <person name="Hall N."/>
            <person name="Watson M."/>
            <person name="Adriaenssens E.M."/>
            <person name="Foster-Nyarko E."/>
            <person name="Jarju S."/>
            <person name="Secka A."/>
            <person name="Antonio M."/>
            <person name="Oren A."/>
            <person name="Chaudhuri R.R."/>
            <person name="La Ragione R."/>
            <person name="Hildebrand F."/>
            <person name="Pallen M.J."/>
        </authorList>
    </citation>
    <scope>NUCLEOTIDE SEQUENCE</scope>
    <source>
        <strain evidence="20">ChiSjej6B24-2974</strain>
    </source>
</reference>
<sequence>MKTRVITGVVLVLLISAVIWLGGWWLRGVALLLLLLSMHEMYAAYRHKGMRPIPVGMGLAPLLLLSALLLPGDRMMEAAVGATALLAAVGVGVIVLRGRVDGACMQATLLPLIYPGVFYILLFDLTGAAEGMERTLLFVLLFLVPSLNDCFALFTGMACGKHKLSPEISPKKTIEGSIGGLVAAVASAVGLPFLVCALYGADRSVLTPVWYYALFGLLAGALSQIGDLAASLVKRDCGVKDFGKIFPGHGGVMDRLDGILFATLACHVFFRTMG</sequence>
<keyword evidence="14" id="KW-0443">Lipid metabolism</keyword>
<evidence type="ECO:0000256" key="2">
    <source>
        <dbReference type="ARBA" id="ARBA00004651"/>
    </source>
</evidence>
<organism evidence="20 21">
    <name type="scientific">Candidatus Pullichristensenella stercorigallinarum</name>
    <dbReference type="NCBI Taxonomy" id="2840909"/>
    <lineage>
        <taxon>Bacteria</taxon>
        <taxon>Bacillati</taxon>
        <taxon>Bacillota</taxon>
        <taxon>Clostridia</taxon>
        <taxon>Candidatus Pullichristensenella</taxon>
    </lineage>
</organism>
<comment type="caution">
    <text evidence="20">The sequence shown here is derived from an EMBL/GenBank/DDBJ whole genome shotgun (WGS) entry which is preliminary data.</text>
</comment>
<feature type="transmembrane region" description="Helical" evidence="19">
    <location>
        <begin position="108"/>
        <end position="129"/>
    </location>
</feature>
<feature type="transmembrane region" description="Helical" evidence="19">
    <location>
        <begin position="178"/>
        <end position="200"/>
    </location>
</feature>
<keyword evidence="12 18" id="KW-0548">Nucleotidyltransferase</keyword>
<evidence type="ECO:0000256" key="13">
    <source>
        <dbReference type="ARBA" id="ARBA00022989"/>
    </source>
</evidence>
<dbReference type="GO" id="GO:0016024">
    <property type="term" value="P:CDP-diacylglycerol biosynthetic process"/>
    <property type="evidence" value="ECO:0007669"/>
    <property type="project" value="TreeGrafter"/>
</dbReference>
<evidence type="ECO:0000256" key="8">
    <source>
        <dbReference type="ARBA" id="ARBA00022475"/>
    </source>
</evidence>
<dbReference type="GO" id="GO:0005886">
    <property type="term" value="C:plasma membrane"/>
    <property type="evidence" value="ECO:0007669"/>
    <property type="project" value="UniProtKB-SubCell"/>
</dbReference>
<dbReference type="PROSITE" id="PS01315">
    <property type="entry name" value="CDS"/>
    <property type="match status" value="1"/>
</dbReference>
<dbReference type="Pfam" id="PF01148">
    <property type="entry name" value="CTP_transf_1"/>
    <property type="match status" value="1"/>
</dbReference>
<keyword evidence="16" id="KW-0594">Phospholipid biosynthesis</keyword>
<dbReference type="PANTHER" id="PTHR46382:SF1">
    <property type="entry name" value="PHOSPHATIDATE CYTIDYLYLTRANSFERASE"/>
    <property type="match status" value="1"/>
</dbReference>
<protein>
    <recommendedName>
        <fullName evidence="7 18">Phosphatidate cytidylyltransferase</fullName>
        <ecNumber evidence="6 18">2.7.7.41</ecNumber>
    </recommendedName>
</protein>
<accession>A0A9D1CWN2</accession>
<comment type="similarity">
    <text evidence="5 18">Belongs to the CDS family.</text>
</comment>
<feature type="transmembrane region" description="Helical" evidence="19">
    <location>
        <begin position="135"/>
        <end position="157"/>
    </location>
</feature>
<dbReference type="EMBL" id="DVFZ01000068">
    <property type="protein sequence ID" value="HIQ82808.1"/>
    <property type="molecule type" value="Genomic_DNA"/>
</dbReference>
<evidence type="ECO:0000256" key="11">
    <source>
        <dbReference type="ARBA" id="ARBA00022692"/>
    </source>
</evidence>
<keyword evidence="10 18" id="KW-0808">Transferase</keyword>
<evidence type="ECO:0000313" key="20">
    <source>
        <dbReference type="EMBL" id="HIQ82808.1"/>
    </source>
</evidence>
<evidence type="ECO:0000256" key="5">
    <source>
        <dbReference type="ARBA" id="ARBA00010185"/>
    </source>
</evidence>
<evidence type="ECO:0000256" key="14">
    <source>
        <dbReference type="ARBA" id="ARBA00023098"/>
    </source>
</evidence>
<evidence type="ECO:0000313" key="21">
    <source>
        <dbReference type="Proteomes" id="UP000824260"/>
    </source>
</evidence>
<keyword evidence="9" id="KW-0444">Lipid biosynthesis</keyword>
<dbReference type="Proteomes" id="UP000824260">
    <property type="component" value="Unassembled WGS sequence"/>
</dbReference>
<feature type="transmembrane region" description="Helical" evidence="19">
    <location>
        <begin position="6"/>
        <end position="35"/>
    </location>
</feature>